<evidence type="ECO:0000256" key="1">
    <source>
        <dbReference type="SAM" id="MobiDB-lite"/>
    </source>
</evidence>
<name>A0ABS9TAJ4_9PSEU</name>
<proteinExistence type="predicted"/>
<sequence>MHRTSQKTTAAVGGAVAPVVPGNRGWKSVTNRGWSQDPRDTADLVDH</sequence>
<dbReference type="EMBL" id="JAKXMK010000006">
    <property type="protein sequence ID" value="MCH6165554.1"/>
    <property type="molecule type" value="Genomic_DNA"/>
</dbReference>
<comment type="caution">
    <text evidence="2">The sequence shown here is derived from an EMBL/GenBank/DDBJ whole genome shotgun (WGS) entry which is preliminary data.</text>
</comment>
<reference evidence="2 3" key="1">
    <citation type="submission" date="2022-03" db="EMBL/GenBank/DDBJ databases">
        <title>Pseudonocardia alaer sp. nov., a novel actinomycete isolated from reed forest soil.</title>
        <authorList>
            <person name="Wang L."/>
        </authorList>
    </citation>
    <scope>NUCLEOTIDE SEQUENCE [LARGE SCALE GENOMIC DNA]</scope>
    <source>
        <strain evidence="2 3">Y-16303</strain>
    </source>
</reference>
<evidence type="ECO:0000313" key="2">
    <source>
        <dbReference type="EMBL" id="MCH6165554.1"/>
    </source>
</evidence>
<organism evidence="2 3">
    <name type="scientific">Pseudonocardia alaniniphila</name>
    <dbReference type="NCBI Taxonomy" id="75291"/>
    <lineage>
        <taxon>Bacteria</taxon>
        <taxon>Bacillati</taxon>
        <taxon>Actinomycetota</taxon>
        <taxon>Actinomycetes</taxon>
        <taxon>Pseudonocardiales</taxon>
        <taxon>Pseudonocardiaceae</taxon>
        <taxon>Pseudonocardia</taxon>
    </lineage>
</organism>
<keyword evidence="3" id="KW-1185">Reference proteome</keyword>
<feature type="region of interest" description="Disordered" evidence="1">
    <location>
        <begin position="1"/>
        <end position="47"/>
    </location>
</feature>
<feature type="compositionally biased region" description="Basic and acidic residues" evidence="1">
    <location>
        <begin position="37"/>
        <end position="47"/>
    </location>
</feature>
<dbReference type="Proteomes" id="UP001299970">
    <property type="component" value="Unassembled WGS sequence"/>
</dbReference>
<gene>
    <name evidence="2" type="ORF">MMF94_07660</name>
</gene>
<dbReference type="RefSeq" id="WP_241035587.1">
    <property type="nucleotide sequence ID" value="NZ_BAAAJF010000024.1"/>
</dbReference>
<accession>A0ABS9TAJ4</accession>
<evidence type="ECO:0000313" key="3">
    <source>
        <dbReference type="Proteomes" id="UP001299970"/>
    </source>
</evidence>
<feature type="compositionally biased region" description="Low complexity" evidence="1">
    <location>
        <begin position="10"/>
        <end position="22"/>
    </location>
</feature>
<protein>
    <submittedName>
        <fullName evidence="2">Uncharacterized protein</fullName>
    </submittedName>
</protein>